<dbReference type="Pfam" id="PF03413">
    <property type="entry name" value="PepSY"/>
    <property type="match status" value="1"/>
</dbReference>
<evidence type="ECO:0000256" key="1">
    <source>
        <dbReference type="SAM" id="MobiDB-lite"/>
    </source>
</evidence>
<evidence type="ECO:0000259" key="3">
    <source>
        <dbReference type="Pfam" id="PF03413"/>
    </source>
</evidence>
<accession>A0ABS1SKI2</accession>
<dbReference type="InterPro" id="IPR025711">
    <property type="entry name" value="PepSY"/>
</dbReference>
<feature type="chain" id="PRO_5046227483" description="PepSY domain-containing protein" evidence="2">
    <location>
        <begin position="34"/>
        <end position="213"/>
    </location>
</feature>
<keyword evidence="2" id="KW-0732">Signal</keyword>
<evidence type="ECO:0000256" key="2">
    <source>
        <dbReference type="SAM" id="SignalP"/>
    </source>
</evidence>
<evidence type="ECO:0000313" key="4">
    <source>
        <dbReference type="EMBL" id="MBL3688676.1"/>
    </source>
</evidence>
<reference evidence="4 5" key="1">
    <citation type="submission" date="2018-09" db="EMBL/GenBank/DDBJ databases">
        <title>Comparative genomics of Leucobacter spp.</title>
        <authorList>
            <person name="Reis A.C."/>
            <person name="Kolvenbach B.A."/>
            <person name="Corvini P.F.X."/>
            <person name="Nunes O.C."/>
        </authorList>
    </citation>
    <scope>NUCLEOTIDE SEQUENCE [LARGE SCALE GENOMIC DNA]</scope>
    <source>
        <strain evidence="4 5">L-1</strain>
    </source>
</reference>
<feature type="region of interest" description="Disordered" evidence="1">
    <location>
        <begin position="36"/>
        <end position="62"/>
    </location>
</feature>
<dbReference type="EMBL" id="QYAD01000001">
    <property type="protein sequence ID" value="MBL3688676.1"/>
    <property type="molecule type" value="Genomic_DNA"/>
</dbReference>
<sequence>MNLTLAQQSRRRRIAAAAAFSALALTLSGCVTVNVPPRESGSGTTSPSASGPHGDSDFPATGIPTEVRWATDWLEGFASEGNGVRGEIVAIDLDFENDEWIWEVTSRFPSGGPTNTTPERGYEAELAADSLTELRSREVTLDSEEQEPPKIGIAEAARISGDTYPSPRLISLSLDRDHGSLVWEATLLDSETLAETELAIDATTGEIRSRETD</sequence>
<comment type="caution">
    <text evidence="4">The sequence shown here is derived from an EMBL/GenBank/DDBJ whole genome shotgun (WGS) entry which is preliminary data.</text>
</comment>
<protein>
    <recommendedName>
        <fullName evidence="3">PepSY domain-containing protein</fullName>
    </recommendedName>
</protein>
<gene>
    <name evidence="4" type="ORF">D3226_01715</name>
</gene>
<feature type="compositionally biased region" description="Low complexity" evidence="1">
    <location>
        <begin position="40"/>
        <end position="53"/>
    </location>
</feature>
<feature type="domain" description="PepSY" evidence="3">
    <location>
        <begin position="158"/>
        <end position="210"/>
    </location>
</feature>
<proteinExistence type="predicted"/>
<feature type="signal peptide" evidence="2">
    <location>
        <begin position="1"/>
        <end position="33"/>
    </location>
</feature>
<dbReference type="Proteomes" id="UP001646141">
    <property type="component" value="Unassembled WGS sequence"/>
</dbReference>
<organism evidence="4 5">
    <name type="scientific">Leucobacter chromiireducens subsp. chromiireducens</name>
    <dbReference type="NCBI Taxonomy" id="660067"/>
    <lineage>
        <taxon>Bacteria</taxon>
        <taxon>Bacillati</taxon>
        <taxon>Actinomycetota</taxon>
        <taxon>Actinomycetes</taxon>
        <taxon>Micrococcales</taxon>
        <taxon>Microbacteriaceae</taxon>
        <taxon>Leucobacter</taxon>
    </lineage>
</organism>
<keyword evidence="5" id="KW-1185">Reference proteome</keyword>
<name>A0ABS1SKI2_9MICO</name>
<dbReference type="RefSeq" id="WP_202380699.1">
    <property type="nucleotide sequence ID" value="NZ_BAAAMA010000003.1"/>
</dbReference>
<evidence type="ECO:0000313" key="5">
    <source>
        <dbReference type="Proteomes" id="UP001646141"/>
    </source>
</evidence>
<dbReference type="Gene3D" id="3.10.450.40">
    <property type="match status" value="1"/>
</dbReference>